<evidence type="ECO:0000259" key="3">
    <source>
        <dbReference type="Pfam" id="PF04321"/>
    </source>
</evidence>
<dbReference type="Gene3D" id="3.90.25.10">
    <property type="entry name" value="UDP-galactose 4-epimerase, domain 1"/>
    <property type="match status" value="1"/>
</dbReference>
<dbReference type="InterPro" id="IPR036291">
    <property type="entry name" value="NAD(P)-bd_dom_sf"/>
</dbReference>
<proteinExistence type="inferred from homology"/>
<dbReference type="PANTHER" id="PTHR10491:SF4">
    <property type="entry name" value="METHIONINE ADENOSYLTRANSFERASE 2 SUBUNIT BETA"/>
    <property type="match status" value="1"/>
</dbReference>
<evidence type="ECO:0000313" key="4">
    <source>
        <dbReference type="EMBL" id="CAG9622717.1"/>
    </source>
</evidence>
<name>A0ABN8AGV1_9BACI</name>
<dbReference type="Gene3D" id="3.40.50.720">
    <property type="entry name" value="NAD(P)-binding Rossmann-like Domain"/>
    <property type="match status" value="1"/>
</dbReference>
<dbReference type="PANTHER" id="PTHR10491">
    <property type="entry name" value="DTDP-4-DEHYDRORHAMNOSE REDUCTASE"/>
    <property type="match status" value="1"/>
</dbReference>
<comment type="pathway">
    <text evidence="2">Carbohydrate biosynthesis; dTDP-L-rhamnose biosynthesis.</text>
</comment>
<keyword evidence="2" id="KW-0521">NADP</keyword>
<organism evidence="4 5">
    <name type="scientific">Sutcliffiella rhizosphaerae</name>
    <dbReference type="NCBI Taxonomy" id="2880967"/>
    <lineage>
        <taxon>Bacteria</taxon>
        <taxon>Bacillati</taxon>
        <taxon>Bacillota</taxon>
        <taxon>Bacilli</taxon>
        <taxon>Bacillales</taxon>
        <taxon>Bacillaceae</taxon>
        <taxon>Sutcliffiella</taxon>
    </lineage>
</organism>
<reference evidence="4 5" key="1">
    <citation type="submission" date="2021-10" db="EMBL/GenBank/DDBJ databases">
        <authorList>
            <person name="Criscuolo A."/>
        </authorList>
    </citation>
    <scope>NUCLEOTIDE SEQUENCE [LARGE SCALE GENOMIC DNA]</scope>
    <source>
        <strain evidence="5">CIP 111883</strain>
    </source>
</reference>
<keyword evidence="2 4" id="KW-0560">Oxidoreductase</keyword>
<dbReference type="InterPro" id="IPR029903">
    <property type="entry name" value="RmlD-like-bd"/>
</dbReference>
<dbReference type="InterPro" id="IPR005913">
    <property type="entry name" value="dTDP_dehydrorham_reduct"/>
</dbReference>
<protein>
    <recommendedName>
        <fullName evidence="2">dTDP-4-dehydrorhamnose reductase</fullName>
        <ecNumber evidence="2">1.1.1.133</ecNumber>
    </recommendedName>
</protein>
<dbReference type="EMBL" id="CAKJTJ010000025">
    <property type="protein sequence ID" value="CAG9622717.1"/>
    <property type="molecule type" value="Genomic_DNA"/>
</dbReference>
<accession>A0ABN8AGV1</accession>
<evidence type="ECO:0000256" key="1">
    <source>
        <dbReference type="ARBA" id="ARBA00010944"/>
    </source>
</evidence>
<comment type="function">
    <text evidence="2">Catalyzes the reduction of dTDP-6-deoxy-L-lyxo-4-hexulose to yield dTDP-L-rhamnose.</text>
</comment>
<comment type="similarity">
    <text evidence="1 2">Belongs to the dTDP-4-dehydrorhamnose reductase family.</text>
</comment>
<evidence type="ECO:0000313" key="5">
    <source>
        <dbReference type="Proteomes" id="UP000789833"/>
    </source>
</evidence>
<keyword evidence="5" id="KW-1185">Reference proteome</keyword>
<gene>
    <name evidence="4" type="primary">rmlD</name>
    <name evidence="4" type="ORF">BACCIP111883_03508</name>
</gene>
<dbReference type="RefSeq" id="WP_230503500.1">
    <property type="nucleotide sequence ID" value="NZ_CAKJTJ010000025.1"/>
</dbReference>
<dbReference type="EC" id="1.1.1.133" evidence="2"/>
<dbReference type="Proteomes" id="UP000789833">
    <property type="component" value="Unassembled WGS sequence"/>
</dbReference>
<feature type="domain" description="RmlD-like substrate binding" evidence="3">
    <location>
        <begin position="1"/>
        <end position="276"/>
    </location>
</feature>
<dbReference type="NCBIfam" id="TIGR01214">
    <property type="entry name" value="rmlD"/>
    <property type="match status" value="1"/>
</dbReference>
<dbReference type="SUPFAM" id="SSF51735">
    <property type="entry name" value="NAD(P)-binding Rossmann-fold domains"/>
    <property type="match status" value="1"/>
</dbReference>
<dbReference type="Pfam" id="PF04321">
    <property type="entry name" value="RmlD_sub_bind"/>
    <property type="match status" value="1"/>
</dbReference>
<dbReference type="GO" id="GO:0008831">
    <property type="term" value="F:dTDP-4-dehydrorhamnose reductase activity"/>
    <property type="evidence" value="ECO:0007669"/>
    <property type="project" value="UniProtKB-EC"/>
</dbReference>
<sequence>MKIIITGAGGQLGKELVRLFNMEEYEIFPYSKQQVDITNRTQIKEVLEKDRPDILINTAAFTQVDLCETELEKAYLINGIGAYYLADEAREKKVKFFHISTDYVFSGDKYQPYIEEDVTDPKTIYGKSKRLGEVLALTTYENTTIIRTSWLYGHGGNNFVNTIKKLAGFSKEIRVVYDQYGCPTYTKDVGIALQKLLTKPSGIYHISNYGNCSWFEFATEIISFLNAKVSVIPVSSKEYGLKTPRPMYSVLSSKKLNSNGIFLQGWKEGLHEYLKKEADSSEY</sequence>
<evidence type="ECO:0000256" key="2">
    <source>
        <dbReference type="RuleBase" id="RU364082"/>
    </source>
</evidence>
<comment type="caution">
    <text evidence="4">The sequence shown here is derived from an EMBL/GenBank/DDBJ whole genome shotgun (WGS) entry which is preliminary data.</text>
</comment>
<dbReference type="CDD" id="cd05254">
    <property type="entry name" value="dTDP_HR_like_SDR_e"/>
    <property type="match status" value="1"/>
</dbReference>